<name>A0A1H3EGC2_9EURY</name>
<dbReference type="FunFam" id="3.10.310.10:FF:000003">
    <property type="entry name" value="Proline racemase"/>
    <property type="match status" value="1"/>
</dbReference>
<keyword evidence="3" id="KW-1185">Reference proteome</keyword>
<proteinExistence type="inferred from homology"/>
<dbReference type="RefSeq" id="WP_092730549.1">
    <property type="nucleotide sequence ID" value="NZ_FNPC01000001.1"/>
</dbReference>
<dbReference type="InterPro" id="IPR008794">
    <property type="entry name" value="Pro_racemase_fam"/>
</dbReference>
<dbReference type="Pfam" id="PF05544">
    <property type="entry name" value="Pro_racemase"/>
    <property type="match status" value="1"/>
</dbReference>
<dbReference type="SFLD" id="SFLDS00028">
    <property type="entry name" value="Proline_Racemase"/>
    <property type="match status" value="1"/>
</dbReference>
<reference evidence="3" key="1">
    <citation type="submission" date="2016-10" db="EMBL/GenBank/DDBJ databases">
        <authorList>
            <person name="Varghese N."/>
            <person name="Submissions S."/>
        </authorList>
    </citation>
    <scope>NUCLEOTIDE SEQUENCE [LARGE SCALE GENOMIC DNA]</scope>
    <source>
        <strain evidence="3">DC30,IBRC 10041,KCTC 4046</strain>
    </source>
</reference>
<comment type="similarity">
    <text evidence="1">Belongs to the proline racemase family.</text>
</comment>
<organism evidence="2 3">
    <name type="scientific">Halopenitus persicus</name>
    <dbReference type="NCBI Taxonomy" id="1048396"/>
    <lineage>
        <taxon>Archaea</taxon>
        <taxon>Methanobacteriati</taxon>
        <taxon>Methanobacteriota</taxon>
        <taxon>Stenosarchaea group</taxon>
        <taxon>Halobacteria</taxon>
        <taxon>Halobacteriales</taxon>
        <taxon>Haloferacaceae</taxon>
        <taxon>Halopenitus</taxon>
    </lineage>
</organism>
<evidence type="ECO:0000256" key="1">
    <source>
        <dbReference type="ARBA" id="ARBA00007529"/>
    </source>
</evidence>
<gene>
    <name evidence="2" type="ORF">SAMN05216564_101433</name>
</gene>
<dbReference type="Gene3D" id="3.10.310.10">
    <property type="entry name" value="Diaminopimelate Epimerase, Chain A, domain 1"/>
    <property type="match status" value="2"/>
</dbReference>
<dbReference type="PANTHER" id="PTHR33442:SF1">
    <property type="entry name" value="TRANS-3-HYDROXY-L-PROLINE DEHYDRATASE"/>
    <property type="match status" value="1"/>
</dbReference>
<evidence type="ECO:0000313" key="2">
    <source>
        <dbReference type="EMBL" id="SDX77792.1"/>
    </source>
</evidence>
<dbReference type="SUPFAM" id="SSF54506">
    <property type="entry name" value="Diaminopimelate epimerase-like"/>
    <property type="match status" value="1"/>
</dbReference>
<sequence>MTWEPPADWPRIETIESHAGGEPLRIVVDGMPDLPGETMLEKRRYAREHHDDLRTALMLEPRGHADMYGAVLTEPVTPDGDAGVLFTHTDGYSTMCGHGVIALGTVLPETGLPGRDREDGDPVLRLDTPAGRVTARPTIEDGRVERVAFENVPAYVVSLAESVHVPDYGRIEYDLAFGGAYYAYCDAAQFDVSVDGDSVADLIDVGRAVKRAVAADVSITHPAADDLGFLYGVVLTDEPRGEGDVRNACIFADGEVDRSPTGTGVSGHLALGHARGTLAPDEPYVVESVIGSTFTGRIRETVDYHGREAVVPEIEGSAHVTGTSTFTVDPADPLGTGFSLR</sequence>
<dbReference type="PIRSF" id="PIRSF029792">
    <property type="entry name" value="Pro_racemase"/>
    <property type="match status" value="1"/>
</dbReference>
<dbReference type="OrthoDB" id="166758at2157"/>
<dbReference type="Proteomes" id="UP000199079">
    <property type="component" value="Unassembled WGS sequence"/>
</dbReference>
<evidence type="ECO:0000313" key="3">
    <source>
        <dbReference type="Proteomes" id="UP000199079"/>
    </source>
</evidence>
<dbReference type="EMBL" id="FNPC01000001">
    <property type="protein sequence ID" value="SDX77792.1"/>
    <property type="molecule type" value="Genomic_DNA"/>
</dbReference>
<protein>
    <submittedName>
        <fullName evidence="2">Proline racemase</fullName>
    </submittedName>
</protein>
<dbReference type="PANTHER" id="PTHR33442">
    <property type="entry name" value="TRANS-3-HYDROXY-L-PROLINE DEHYDRATASE"/>
    <property type="match status" value="1"/>
</dbReference>
<accession>A0A1H3EGC2</accession>
<dbReference type="AlphaFoldDB" id="A0A1H3EGC2"/>